<name>Q12ZE8_METBU</name>
<organism evidence="1 2">
    <name type="scientific">Methanococcoides burtonii (strain DSM 6242 / NBRC 107633 / OCM 468 / ACE-M)</name>
    <dbReference type="NCBI Taxonomy" id="259564"/>
    <lineage>
        <taxon>Archaea</taxon>
        <taxon>Methanobacteriati</taxon>
        <taxon>Methanobacteriota</taxon>
        <taxon>Stenosarchaea group</taxon>
        <taxon>Methanomicrobia</taxon>
        <taxon>Methanosarcinales</taxon>
        <taxon>Methanosarcinaceae</taxon>
        <taxon>Methanococcoides</taxon>
    </lineage>
</organism>
<dbReference type="GeneID" id="3997133"/>
<evidence type="ECO:0000313" key="1">
    <source>
        <dbReference type="EMBL" id="ABE51178.1"/>
    </source>
</evidence>
<dbReference type="OrthoDB" id="107458at2157"/>
<proteinExistence type="predicted"/>
<gene>
    <name evidence="1" type="ordered locus">Mbur_0167</name>
</gene>
<dbReference type="HOGENOM" id="CLU_945307_0_0_2"/>
<dbReference type="EMBL" id="CP000300">
    <property type="protein sequence ID" value="ABE51178.1"/>
    <property type="molecule type" value="Genomic_DNA"/>
</dbReference>
<dbReference type="KEGG" id="mbu:Mbur_0167"/>
<protein>
    <recommendedName>
        <fullName evidence="3">PepSY domain-containing protein</fullName>
    </recommendedName>
</protein>
<evidence type="ECO:0000313" key="2">
    <source>
        <dbReference type="Proteomes" id="UP000001979"/>
    </source>
</evidence>
<dbReference type="RefSeq" id="WP_011498342.1">
    <property type="nucleotide sequence ID" value="NC_007955.1"/>
</dbReference>
<sequence>MKYSNVLIVLSVILLTVAMSFAAESFGTIYEDNNVKNSKYVDASDKALTLTLEKAKEQMKSENPDVLENSITGGLVEDDIFGYIWMFTSKNLDGGAVLSGIDPYNGDTIYVYKELKSRLNIETPTPISSKEANEIANDYLEKKSNIDGTIFSSVIFHSSTGENLPATYAVHYDRVINGINSLSDGIILNLDAETGEVVSYRKRWKMPESQVMKIDTKPSLSEEEIGKILNKHMSSWTPLSKNDDVEIQSMDLFWIDYNYRENQVHDIHLIQRVKFIDSIRNEEPIPIAWIDVHSGEVLSVQYELG</sequence>
<keyword evidence="2" id="KW-1185">Reference proteome</keyword>
<reference evidence="2" key="1">
    <citation type="journal article" date="2009" name="ISME J.">
        <title>The genome sequence of the psychrophilic archaeon, Methanococcoides burtonii: the role of genome evolution in cold adaptation.</title>
        <authorList>
            <person name="Allen M.A."/>
            <person name="Lauro F.M."/>
            <person name="Williams T.J."/>
            <person name="Burg D."/>
            <person name="Siddiqui K.S."/>
            <person name="De Francisci D."/>
            <person name="Chong K.W."/>
            <person name="Pilak O."/>
            <person name="Chew H.H."/>
            <person name="De Maere M.Z."/>
            <person name="Ting L."/>
            <person name="Katrib M."/>
            <person name="Ng C."/>
            <person name="Sowers K.R."/>
            <person name="Galperin M.Y."/>
            <person name="Anderson I.J."/>
            <person name="Ivanova N."/>
            <person name="Dalin E."/>
            <person name="Martinez M."/>
            <person name="Lapidus A."/>
            <person name="Hauser L."/>
            <person name="Land M."/>
            <person name="Thomas T."/>
            <person name="Cavicchioli R."/>
        </authorList>
    </citation>
    <scope>NUCLEOTIDE SEQUENCE [LARGE SCALE GENOMIC DNA]</scope>
    <source>
        <strain evidence="2">DSM 6242 / NBRC 107633 / OCM 468 / ACE-M</strain>
    </source>
</reference>
<dbReference type="AlphaFoldDB" id="Q12ZE8"/>
<accession>Q12ZE8</accession>
<evidence type="ECO:0008006" key="3">
    <source>
        <dbReference type="Google" id="ProtNLM"/>
    </source>
</evidence>
<dbReference type="Proteomes" id="UP000001979">
    <property type="component" value="Chromosome"/>
</dbReference>